<protein>
    <submittedName>
        <fullName evidence="3">Glycosyltransferase family 4 protein</fullName>
    </submittedName>
</protein>
<evidence type="ECO:0000256" key="1">
    <source>
        <dbReference type="ARBA" id="ARBA00022679"/>
    </source>
</evidence>
<dbReference type="Gene3D" id="3.40.50.2000">
    <property type="entry name" value="Glycogen Phosphorylase B"/>
    <property type="match status" value="2"/>
</dbReference>
<dbReference type="Proteomes" id="UP001056455">
    <property type="component" value="Chromosome"/>
</dbReference>
<dbReference type="Pfam" id="PF00534">
    <property type="entry name" value="Glycos_transf_1"/>
    <property type="match status" value="1"/>
</dbReference>
<evidence type="ECO:0000313" key="3">
    <source>
        <dbReference type="EMBL" id="USQ79783.1"/>
    </source>
</evidence>
<keyword evidence="4" id="KW-1185">Reference proteome</keyword>
<dbReference type="CDD" id="cd03801">
    <property type="entry name" value="GT4_PimA-like"/>
    <property type="match status" value="1"/>
</dbReference>
<reference evidence="3" key="1">
    <citation type="submission" date="2022-06" db="EMBL/GenBank/DDBJ databases">
        <title>Ornithinimicrobium HY1793.</title>
        <authorList>
            <person name="Huang Y."/>
        </authorList>
    </citation>
    <scope>NUCLEOTIDE SEQUENCE</scope>
    <source>
        <strain evidence="3">HY1793</strain>
    </source>
</reference>
<dbReference type="SUPFAM" id="SSF53756">
    <property type="entry name" value="UDP-Glycosyltransferase/glycogen phosphorylase"/>
    <property type="match status" value="1"/>
</dbReference>
<evidence type="ECO:0000259" key="2">
    <source>
        <dbReference type="Pfam" id="PF00534"/>
    </source>
</evidence>
<dbReference type="PANTHER" id="PTHR12526:SF636">
    <property type="entry name" value="BLL3647 PROTEIN"/>
    <property type="match status" value="1"/>
</dbReference>
<dbReference type="InterPro" id="IPR001296">
    <property type="entry name" value="Glyco_trans_1"/>
</dbReference>
<name>A0ABY4YSN8_9MICO</name>
<evidence type="ECO:0000313" key="4">
    <source>
        <dbReference type="Proteomes" id="UP001056455"/>
    </source>
</evidence>
<sequence>MDPARVALIPNGFDAAPFPFAERSAPTAGEPWTVLFVGQLIPPKQPLAIVEALDCDELRGRVRLRFVFHRERMLDELRSEVARRNLGDSVEFVGRLHGDQLSAEYSGAHFLLLPSTTLEALPSVITEAVFTGLPVIAGDVGGIRWQLDGFGECLPDINAAKLRESLIAAMSSYSSLMARAEDAAASFRSRFSVDAMVDRHLDLYESLTLHGKKG</sequence>
<dbReference type="EMBL" id="CP099489">
    <property type="protein sequence ID" value="USQ79783.1"/>
    <property type="molecule type" value="Genomic_DNA"/>
</dbReference>
<organism evidence="3 4">
    <name type="scientific">Ornithinimicrobium faecis</name>
    <dbReference type="NCBI Taxonomy" id="2934158"/>
    <lineage>
        <taxon>Bacteria</taxon>
        <taxon>Bacillati</taxon>
        <taxon>Actinomycetota</taxon>
        <taxon>Actinomycetes</taxon>
        <taxon>Micrococcales</taxon>
        <taxon>Ornithinimicrobiaceae</taxon>
        <taxon>Ornithinimicrobium</taxon>
    </lineage>
</organism>
<accession>A0ABY4YSN8</accession>
<keyword evidence="1" id="KW-0808">Transferase</keyword>
<gene>
    <name evidence="3" type="ORF">NF556_19700</name>
</gene>
<proteinExistence type="predicted"/>
<dbReference type="PANTHER" id="PTHR12526">
    <property type="entry name" value="GLYCOSYLTRANSFERASE"/>
    <property type="match status" value="1"/>
</dbReference>
<feature type="domain" description="Glycosyl transferase family 1" evidence="2">
    <location>
        <begin position="25"/>
        <end position="173"/>
    </location>
</feature>